<dbReference type="FunFam" id="1.10.340.70:FF:000001">
    <property type="entry name" value="Retrovirus-related Pol polyprotein from transposon gypsy-like Protein"/>
    <property type="match status" value="1"/>
</dbReference>
<keyword evidence="5" id="KW-0548">Nucleotidyltransferase</keyword>
<dbReference type="GO" id="GO:0003676">
    <property type="term" value="F:nucleic acid binding"/>
    <property type="evidence" value="ECO:0007669"/>
    <property type="project" value="InterPro"/>
</dbReference>
<keyword evidence="6" id="KW-0540">Nuclease</keyword>
<dbReference type="CDD" id="cd09274">
    <property type="entry name" value="RNase_HI_RT_Ty3"/>
    <property type="match status" value="1"/>
</dbReference>
<evidence type="ECO:0000256" key="9">
    <source>
        <dbReference type="ARBA" id="ARBA00022918"/>
    </source>
</evidence>
<sequence>MVWTIDTYIMSNDHLAFPLILGLHFLRQTGVQLNVAEMSYELKVKGQVRVYPFLQQPQWEQQYILKRETVTSLFMAVPMEKGEELETASAIATSRKDIIASHPLEVQSFLNKWATVCSGTLGRTNQATHRIVTTDDIPVRSKAYRVSPLKKEVMEREIDKMMQEGIIEPSQSPWASPVVLVPKTDGSPRFCVDYRRLNSKTPQDAYPMPLIHDILELLQGAHYFSTLDLKSGYWQVEMEESSREKTAFITPFGLFHFLTMPFGLKNAGATFQRLMEKVLGKLRGKVCFVYIDDIIVYSPSQEQHIKDLEAVFQKLKEANLTLNLRKCHFLKAELKFLGHVVSEEGVKVDLNKITAISEYPSPKNLLELQRFLGLVGWYHKFIPHFADLAASLNHLKRKGVKWTWTKETQLSFESLKYALQHAPVLVQPDLSQPFQVQTDASSVGLGAVLTQNISGEEKEIAYASRGLRGAEVNYSTSEKECLAVVWAVEKWPHYLEGVPFVVYMDHAALTWAFNSPKTTSRLTRWTLRLQRFHFQVQYRKGQVNVVPDALSRAQYCNVPLAVYVDEKSSHWNLDIPSNMAEILKAQSEDVEVSELKGGLGVSDDINRIRWEVQQGVLYRVMPFAAGTRYQLVVPKTLTTTFINYFHNNPLGAHLGRMKTLLKILEVAWWPEVRKDVWKYVKECAVCQKYKPSNTKPSGLLQSTEVEEPGYMLGVDLMGPLPKSKKGNVYLLVVVDYFTKWLELFPIRDSKTHRICQILQEEVFTRWGVPKFLLSDRGPQFLSQLMEDMCKRWGVTRKLTTSYHPQTNLSERVNRTLKTMMASFEGESHRDWDRWLAEFRFAINTACNETTGHSPAELALGRQLRGPLERLVAHPPNPGQSGYSLIERQQHLQQDALKAMRKAHAKQARYYNARRKFVQFQEGDLVWVRAHPMSKADDFFSAKLAPKWEGPVKIKRKLGPVNYLVEWGLGVKVDNVNVVNLKQYFGGESTK</sequence>
<dbReference type="SUPFAM" id="SSF56672">
    <property type="entry name" value="DNA/RNA polymerases"/>
    <property type="match status" value="1"/>
</dbReference>
<dbReference type="AlphaFoldDB" id="A0A9J8AWG2"/>
<keyword evidence="7" id="KW-0255">Endonuclease</keyword>
<dbReference type="Gene3D" id="3.30.70.270">
    <property type="match status" value="2"/>
</dbReference>
<evidence type="ECO:0000256" key="5">
    <source>
        <dbReference type="ARBA" id="ARBA00022695"/>
    </source>
</evidence>
<dbReference type="Gene3D" id="3.10.10.10">
    <property type="entry name" value="HIV Type 1 Reverse Transcriptase, subunit A, domain 1"/>
    <property type="match status" value="1"/>
</dbReference>
<evidence type="ECO:0000313" key="14">
    <source>
        <dbReference type="Proteomes" id="UP001108240"/>
    </source>
</evidence>
<dbReference type="GeneTree" id="ENSGT01100000263500"/>
<dbReference type="InterPro" id="IPR036397">
    <property type="entry name" value="RNaseH_sf"/>
</dbReference>
<dbReference type="GO" id="GO:0008233">
    <property type="term" value="F:peptidase activity"/>
    <property type="evidence" value="ECO:0007669"/>
    <property type="project" value="UniProtKB-KW"/>
</dbReference>
<evidence type="ECO:0000259" key="11">
    <source>
        <dbReference type="PROSITE" id="PS50878"/>
    </source>
</evidence>
<dbReference type="PROSITE" id="PS50994">
    <property type="entry name" value="INTEGRASE"/>
    <property type="match status" value="1"/>
</dbReference>
<evidence type="ECO:0000259" key="12">
    <source>
        <dbReference type="PROSITE" id="PS50994"/>
    </source>
</evidence>
<dbReference type="InterPro" id="IPR001584">
    <property type="entry name" value="Integrase_cat-core"/>
</dbReference>
<keyword evidence="8" id="KW-0378">Hydrolase</keyword>
<dbReference type="PANTHER" id="PTHR37984:SF5">
    <property type="entry name" value="PROTEIN NYNRIN-LIKE"/>
    <property type="match status" value="1"/>
</dbReference>
<dbReference type="EC" id="3.1.26.4" evidence="2"/>
<dbReference type="InterPro" id="IPR050951">
    <property type="entry name" value="Retrovirus_Pol_polyprotein"/>
</dbReference>
<evidence type="ECO:0000256" key="2">
    <source>
        <dbReference type="ARBA" id="ARBA00012180"/>
    </source>
</evidence>
<keyword evidence="3" id="KW-0645">Protease</keyword>
<dbReference type="GO" id="GO:0015074">
    <property type="term" value="P:DNA integration"/>
    <property type="evidence" value="ECO:0007669"/>
    <property type="project" value="InterPro"/>
</dbReference>
<evidence type="ECO:0000256" key="6">
    <source>
        <dbReference type="ARBA" id="ARBA00022722"/>
    </source>
</evidence>
<dbReference type="Pfam" id="PF00665">
    <property type="entry name" value="rve"/>
    <property type="match status" value="1"/>
</dbReference>
<dbReference type="InterPro" id="IPR043128">
    <property type="entry name" value="Rev_trsase/Diguanyl_cyclase"/>
</dbReference>
<evidence type="ECO:0000256" key="8">
    <source>
        <dbReference type="ARBA" id="ARBA00022801"/>
    </source>
</evidence>
<evidence type="ECO:0000256" key="7">
    <source>
        <dbReference type="ARBA" id="ARBA00022759"/>
    </source>
</evidence>
<dbReference type="Proteomes" id="UP001108240">
    <property type="component" value="Unplaced"/>
</dbReference>
<dbReference type="FunFam" id="3.30.420.10:FF:000032">
    <property type="entry name" value="Retrovirus-related Pol polyprotein from transposon 297-like Protein"/>
    <property type="match status" value="1"/>
</dbReference>
<feature type="domain" description="Reverse transcriptase" evidence="11">
    <location>
        <begin position="162"/>
        <end position="341"/>
    </location>
</feature>
<dbReference type="OMA" id="YETHYSE"/>
<dbReference type="InterPro" id="IPR041373">
    <property type="entry name" value="RT_RNaseH"/>
</dbReference>
<evidence type="ECO:0000313" key="13">
    <source>
        <dbReference type="Ensembl" id="ENSCCRP00000148823.1"/>
    </source>
</evidence>
<dbReference type="InterPro" id="IPR041588">
    <property type="entry name" value="Integrase_H2C2"/>
</dbReference>
<dbReference type="GO" id="GO:0004523">
    <property type="term" value="F:RNA-DNA hybrid ribonuclease activity"/>
    <property type="evidence" value="ECO:0007669"/>
    <property type="project" value="UniProtKB-EC"/>
</dbReference>
<dbReference type="SUPFAM" id="SSF53098">
    <property type="entry name" value="Ribonuclease H-like"/>
    <property type="match status" value="1"/>
</dbReference>
<dbReference type="InterPro" id="IPR012337">
    <property type="entry name" value="RNaseH-like_sf"/>
</dbReference>
<evidence type="ECO:0000256" key="4">
    <source>
        <dbReference type="ARBA" id="ARBA00022679"/>
    </source>
</evidence>
<dbReference type="PANTHER" id="PTHR37984">
    <property type="entry name" value="PROTEIN CBG26694"/>
    <property type="match status" value="1"/>
</dbReference>
<keyword evidence="9" id="KW-0695">RNA-directed DNA polymerase</keyword>
<reference evidence="13" key="2">
    <citation type="submission" date="2025-09" db="UniProtKB">
        <authorList>
            <consortium name="Ensembl"/>
        </authorList>
    </citation>
    <scope>IDENTIFICATION</scope>
</reference>
<comment type="similarity">
    <text evidence="1">Belongs to the beta type-B retroviral polymerase family. HERV class-II K(HML-2) pol subfamily.</text>
</comment>
<dbReference type="GO" id="GO:0003964">
    <property type="term" value="F:RNA-directed DNA polymerase activity"/>
    <property type="evidence" value="ECO:0007669"/>
    <property type="project" value="UniProtKB-KW"/>
</dbReference>
<dbReference type="InterPro" id="IPR000477">
    <property type="entry name" value="RT_dom"/>
</dbReference>
<accession>A0A9J8AWG2</accession>
<dbReference type="CDD" id="cd01647">
    <property type="entry name" value="RT_LTR"/>
    <property type="match status" value="1"/>
</dbReference>
<protein>
    <recommendedName>
        <fullName evidence="10">Gypsy retrotransposon integrase-like protein 1</fullName>
        <ecNumber evidence="2">3.1.26.4</ecNumber>
    </recommendedName>
</protein>
<evidence type="ECO:0000256" key="1">
    <source>
        <dbReference type="ARBA" id="ARBA00010879"/>
    </source>
</evidence>
<dbReference type="GO" id="GO:0006508">
    <property type="term" value="P:proteolysis"/>
    <property type="evidence" value="ECO:0007669"/>
    <property type="project" value="UniProtKB-KW"/>
</dbReference>
<organism evidence="13 14">
    <name type="scientific">Cyprinus carpio carpio</name>
    <dbReference type="NCBI Taxonomy" id="630221"/>
    <lineage>
        <taxon>Eukaryota</taxon>
        <taxon>Metazoa</taxon>
        <taxon>Chordata</taxon>
        <taxon>Craniata</taxon>
        <taxon>Vertebrata</taxon>
        <taxon>Euteleostomi</taxon>
        <taxon>Actinopterygii</taxon>
        <taxon>Neopterygii</taxon>
        <taxon>Teleostei</taxon>
        <taxon>Ostariophysi</taxon>
        <taxon>Cypriniformes</taxon>
        <taxon>Cyprinidae</taxon>
        <taxon>Cyprininae</taxon>
        <taxon>Cyprinus</taxon>
    </lineage>
</organism>
<dbReference type="InterPro" id="IPR043502">
    <property type="entry name" value="DNA/RNA_pol_sf"/>
</dbReference>
<dbReference type="Ensembl" id="ENSCCRT00000160636.1">
    <property type="protein sequence ID" value="ENSCCRP00000148823.1"/>
    <property type="gene ID" value="ENSCCRG00000082558.1"/>
</dbReference>
<name>A0A9J8AWG2_CYPCA</name>
<proteinExistence type="inferred from homology"/>
<keyword evidence="4" id="KW-0808">Transferase</keyword>
<dbReference type="Gene3D" id="3.30.420.10">
    <property type="entry name" value="Ribonuclease H-like superfamily/Ribonuclease H"/>
    <property type="match status" value="1"/>
</dbReference>
<feature type="domain" description="Integrase catalytic" evidence="12">
    <location>
        <begin position="704"/>
        <end position="862"/>
    </location>
</feature>
<dbReference type="PROSITE" id="PS50878">
    <property type="entry name" value="RT_POL"/>
    <property type="match status" value="1"/>
</dbReference>
<dbReference type="FunFam" id="3.10.10.10:FF:000007">
    <property type="entry name" value="Retrovirus-related Pol polyprotein from transposon 17.6-like Protein"/>
    <property type="match status" value="1"/>
</dbReference>
<keyword evidence="14" id="KW-1185">Reference proteome</keyword>
<dbReference type="Pfam" id="PF17917">
    <property type="entry name" value="RT_RNaseH"/>
    <property type="match status" value="1"/>
</dbReference>
<evidence type="ECO:0000256" key="3">
    <source>
        <dbReference type="ARBA" id="ARBA00022670"/>
    </source>
</evidence>
<reference evidence="13" key="1">
    <citation type="submission" date="2025-08" db="UniProtKB">
        <authorList>
            <consortium name="Ensembl"/>
        </authorList>
    </citation>
    <scope>IDENTIFICATION</scope>
</reference>
<evidence type="ECO:0000256" key="10">
    <source>
        <dbReference type="ARBA" id="ARBA00039658"/>
    </source>
</evidence>
<dbReference type="Gene3D" id="1.10.340.70">
    <property type="match status" value="1"/>
</dbReference>
<dbReference type="Pfam" id="PF17921">
    <property type="entry name" value="Integrase_H2C2"/>
    <property type="match status" value="1"/>
</dbReference>
<dbReference type="FunFam" id="3.30.70.270:FF:000020">
    <property type="entry name" value="Transposon Tf2-6 polyprotein-like Protein"/>
    <property type="match status" value="1"/>
</dbReference>
<dbReference type="Pfam" id="PF00078">
    <property type="entry name" value="RVT_1"/>
    <property type="match status" value="1"/>
</dbReference>
<dbReference type="FunFam" id="3.10.20.370:FF:000001">
    <property type="entry name" value="Retrovirus-related Pol polyprotein from transposon 17.6-like protein"/>
    <property type="match status" value="1"/>
</dbReference>